<feature type="transmembrane region" description="Helical" evidence="1">
    <location>
        <begin position="52"/>
        <end position="73"/>
    </location>
</feature>
<dbReference type="InterPro" id="IPR019681">
    <property type="entry name" value="DUF2530"/>
</dbReference>
<evidence type="ECO:0000256" key="1">
    <source>
        <dbReference type="SAM" id="Phobius"/>
    </source>
</evidence>
<gene>
    <name evidence="2" type="ORF">ACFPK1_06365</name>
</gene>
<dbReference type="Pfam" id="PF10745">
    <property type="entry name" value="DUF2530"/>
    <property type="match status" value="1"/>
</dbReference>
<dbReference type="EMBL" id="JBHSKG010000002">
    <property type="protein sequence ID" value="MFC5137847.1"/>
    <property type="molecule type" value="Genomic_DNA"/>
</dbReference>
<evidence type="ECO:0000313" key="3">
    <source>
        <dbReference type="Proteomes" id="UP001596175"/>
    </source>
</evidence>
<reference evidence="3" key="1">
    <citation type="journal article" date="2019" name="Int. J. Syst. Evol. Microbiol.">
        <title>The Global Catalogue of Microorganisms (GCM) 10K type strain sequencing project: providing services to taxonomists for standard genome sequencing and annotation.</title>
        <authorList>
            <consortium name="The Broad Institute Genomics Platform"/>
            <consortium name="The Broad Institute Genome Sequencing Center for Infectious Disease"/>
            <person name="Wu L."/>
            <person name="Ma J."/>
        </authorList>
    </citation>
    <scope>NUCLEOTIDE SEQUENCE [LARGE SCALE GENOMIC DNA]</scope>
    <source>
        <strain evidence="3">XZYJ18</strain>
    </source>
</reference>
<keyword evidence="3" id="KW-1185">Reference proteome</keyword>
<proteinExistence type="predicted"/>
<sequence length="88" mass="9111">MARRFDLHAEPPPLPSRLTDPVLAILVGSAVWVAVAVVLGVLAATGVRPLDAWFVAALIGVGLGGVGLVVLALQRRAIRRGVKGAQKV</sequence>
<keyword evidence="1" id="KW-0812">Transmembrane</keyword>
<keyword evidence="1" id="KW-0472">Membrane</keyword>
<dbReference type="RefSeq" id="WP_378020050.1">
    <property type="nucleotide sequence ID" value="NZ_JBHSKG010000002.1"/>
</dbReference>
<evidence type="ECO:0000313" key="2">
    <source>
        <dbReference type="EMBL" id="MFC5137847.1"/>
    </source>
</evidence>
<comment type="caution">
    <text evidence="2">The sequence shown here is derived from an EMBL/GenBank/DDBJ whole genome shotgun (WGS) entry which is preliminary data.</text>
</comment>
<feature type="transmembrane region" description="Helical" evidence="1">
    <location>
        <begin position="21"/>
        <end position="46"/>
    </location>
</feature>
<accession>A0ABV9ZA05</accession>
<dbReference type="Proteomes" id="UP001596175">
    <property type="component" value="Unassembled WGS sequence"/>
</dbReference>
<protein>
    <submittedName>
        <fullName evidence="2">DUF2530 domain-containing protein</fullName>
    </submittedName>
</protein>
<organism evidence="2 3">
    <name type="scientific">Actinomycetospora rhizophila</name>
    <dbReference type="NCBI Taxonomy" id="1416876"/>
    <lineage>
        <taxon>Bacteria</taxon>
        <taxon>Bacillati</taxon>
        <taxon>Actinomycetota</taxon>
        <taxon>Actinomycetes</taxon>
        <taxon>Pseudonocardiales</taxon>
        <taxon>Pseudonocardiaceae</taxon>
        <taxon>Actinomycetospora</taxon>
    </lineage>
</organism>
<keyword evidence="1" id="KW-1133">Transmembrane helix</keyword>
<name>A0ABV9ZA05_9PSEU</name>